<sequence>MEKTYKVSYKTYLNDRLKQVFFHGQLTYPLYVQVTFDRKTIVFKSYYFELFSKARYVIFMDGKMHGPSLEQIMEKEELLINYIIDKRLPDFSLDQFKLDYTFYSKDLCDEMEPGFIDYLFVFFQDKGMPALATTIQQGSKFRILYDVIQDMKRAFNRPLYDELVDNSFYYAPPYLPLYGFMQQTKKWPMLSLTVMEWEDIKTKAKFADYMLNNNPEKDVQEIYDQVEKWLTHIKDVGE</sequence>
<evidence type="ECO:0000313" key="2">
    <source>
        <dbReference type="Proteomes" id="UP000468388"/>
    </source>
</evidence>
<evidence type="ECO:0000313" key="1">
    <source>
        <dbReference type="EMBL" id="MVT40004.1"/>
    </source>
</evidence>
<dbReference type="Proteomes" id="UP000468388">
    <property type="component" value="Unassembled WGS sequence"/>
</dbReference>
<keyword evidence="2" id="KW-1185">Reference proteome</keyword>
<proteinExistence type="predicted"/>
<gene>
    <name evidence="1" type="ORF">GO495_05380</name>
</gene>
<reference evidence="1 2" key="1">
    <citation type="submission" date="2019-12" db="EMBL/GenBank/DDBJ databases">
        <title>The draft genomic sequence of strain Chitinophaga oryziterrae JCM 16595.</title>
        <authorList>
            <person name="Zhang X."/>
        </authorList>
    </citation>
    <scope>NUCLEOTIDE SEQUENCE [LARGE SCALE GENOMIC DNA]</scope>
    <source>
        <strain evidence="1 2">JCM 16595</strain>
    </source>
</reference>
<dbReference type="RefSeq" id="WP_157298642.1">
    <property type="nucleotide sequence ID" value="NZ_BAAAZB010000005.1"/>
</dbReference>
<accession>A0A6N8J512</accession>
<name>A0A6N8J512_9BACT</name>
<comment type="caution">
    <text evidence="1">The sequence shown here is derived from an EMBL/GenBank/DDBJ whole genome shotgun (WGS) entry which is preliminary data.</text>
</comment>
<dbReference type="AlphaFoldDB" id="A0A6N8J512"/>
<organism evidence="1 2">
    <name type="scientific">Chitinophaga oryziterrae</name>
    <dbReference type="NCBI Taxonomy" id="1031224"/>
    <lineage>
        <taxon>Bacteria</taxon>
        <taxon>Pseudomonadati</taxon>
        <taxon>Bacteroidota</taxon>
        <taxon>Chitinophagia</taxon>
        <taxon>Chitinophagales</taxon>
        <taxon>Chitinophagaceae</taxon>
        <taxon>Chitinophaga</taxon>
    </lineage>
</organism>
<protein>
    <submittedName>
        <fullName evidence="1">Uncharacterized protein</fullName>
    </submittedName>
</protein>
<dbReference type="EMBL" id="WRXO01000001">
    <property type="protein sequence ID" value="MVT40004.1"/>
    <property type="molecule type" value="Genomic_DNA"/>
</dbReference>
<dbReference type="OrthoDB" id="648314at2"/>